<dbReference type="GO" id="GO:0005737">
    <property type="term" value="C:cytoplasm"/>
    <property type="evidence" value="ECO:0007669"/>
    <property type="project" value="TreeGrafter"/>
</dbReference>
<dbReference type="SUPFAM" id="SSF52058">
    <property type="entry name" value="L domain-like"/>
    <property type="match status" value="1"/>
</dbReference>
<dbReference type="InterPro" id="IPR032675">
    <property type="entry name" value="LRR_dom_sf"/>
</dbReference>
<name>A0A1S1YX26_FLAPC</name>
<dbReference type="InterPro" id="IPR050216">
    <property type="entry name" value="LRR_domain-containing"/>
</dbReference>
<dbReference type="Proteomes" id="UP000179797">
    <property type="component" value="Unassembled WGS sequence"/>
</dbReference>
<evidence type="ECO:0000313" key="5">
    <source>
        <dbReference type="Proteomes" id="UP000179797"/>
    </source>
</evidence>
<evidence type="ECO:0000259" key="3">
    <source>
        <dbReference type="Pfam" id="PF23598"/>
    </source>
</evidence>
<protein>
    <recommendedName>
        <fullName evidence="3">Disease resistance R13L4/SHOC-2-like LRR domain-containing protein</fullName>
    </recommendedName>
</protein>
<keyword evidence="5" id="KW-1185">Reference proteome</keyword>
<comment type="caution">
    <text evidence="4">The sequence shown here is derived from an EMBL/GenBank/DDBJ whole genome shotgun (WGS) entry which is preliminary data.</text>
</comment>
<evidence type="ECO:0000256" key="1">
    <source>
        <dbReference type="ARBA" id="ARBA00022614"/>
    </source>
</evidence>
<proteinExistence type="predicted"/>
<dbReference type="PANTHER" id="PTHR48051">
    <property type="match status" value="1"/>
</dbReference>
<dbReference type="Pfam" id="PF23598">
    <property type="entry name" value="LRR_14"/>
    <property type="match status" value="1"/>
</dbReference>
<dbReference type="Gene3D" id="3.80.10.10">
    <property type="entry name" value="Ribonuclease Inhibitor"/>
    <property type="match status" value="1"/>
</dbReference>
<keyword evidence="2" id="KW-0677">Repeat</keyword>
<evidence type="ECO:0000313" key="4">
    <source>
        <dbReference type="EMBL" id="OHX65538.1"/>
    </source>
</evidence>
<dbReference type="PANTHER" id="PTHR48051:SF1">
    <property type="entry name" value="RAS SUPPRESSOR PROTEIN 1"/>
    <property type="match status" value="1"/>
</dbReference>
<dbReference type="InterPro" id="IPR055414">
    <property type="entry name" value="LRR_R13L4/SHOC2-like"/>
</dbReference>
<dbReference type="EMBL" id="JRYR02000001">
    <property type="protein sequence ID" value="OHX65538.1"/>
    <property type="molecule type" value="Genomic_DNA"/>
</dbReference>
<dbReference type="AlphaFoldDB" id="A0A1S1YX26"/>
<keyword evidence="1" id="KW-0433">Leucine-rich repeat</keyword>
<sequence>MISCQTLTESEAKTILKNNYNNVDFVYNNDNSHIIEIYFSNSIIDKIPDEIKAFKYLKKIEFEKTKLKELNFDNIVNENLESIIIYNAPLKLIPSSINRFKNLKKLVFKGTNVSKLPIEIFDLKYLQTLNFSKTKVIRIPIEVFRLKTLSQLYVNQHNDIPKEITELHNLKAFGGSFNNFNNFKYLSGLKYLSFNDCLSNNIPTYIGDFDSLTNLNFINCNIRSFPDQLFRNIPEQQLYLNLHGCDSLKSLPKVLTNSNSIGKIILDECPNFNYFPPGMYINSIQVIDANWKNLPKNFFKTDCHDLWIDGHEFHSINGIKNMKSLGFCVIINGNIEVVPKGIMELPELHHINLENNKIRKYPQFVRGQKQFDIALGGNPIEE</sequence>
<feature type="domain" description="Disease resistance R13L4/SHOC-2-like LRR" evidence="3">
    <location>
        <begin position="96"/>
        <end position="172"/>
    </location>
</feature>
<dbReference type="STRING" id="915059.NH26_03840"/>
<organism evidence="4 5">
    <name type="scientific">Flammeovirga pacifica</name>
    <dbReference type="NCBI Taxonomy" id="915059"/>
    <lineage>
        <taxon>Bacteria</taxon>
        <taxon>Pseudomonadati</taxon>
        <taxon>Bacteroidota</taxon>
        <taxon>Cytophagia</taxon>
        <taxon>Cytophagales</taxon>
        <taxon>Flammeovirgaceae</taxon>
        <taxon>Flammeovirga</taxon>
    </lineage>
</organism>
<reference evidence="4 5" key="1">
    <citation type="journal article" date="2012" name="Int. J. Syst. Evol. Microbiol.">
        <title>Flammeovirga pacifica sp. nov., isolated from deep-sea sediment.</title>
        <authorList>
            <person name="Xu H."/>
            <person name="Fu Y."/>
            <person name="Yang N."/>
            <person name="Ding Z."/>
            <person name="Lai Q."/>
            <person name="Zeng R."/>
        </authorList>
    </citation>
    <scope>NUCLEOTIDE SEQUENCE [LARGE SCALE GENOMIC DNA]</scope>
    <source>
        <strain evidence="5">DSM 24597 / LMG 26175 / WPAGA1</strain>
    </source>
</reference>
<accession>A0A1S1YX26</accession>
<gene>
    <name evidence="4" type="ORF">NH26_03840</name>
</gene>
<evidence type="ECO:0000256" key="2">
    <source>
        <dbReference type="ARBA" id="ARBA00022737"/>
    </source>
</evidence>